<dbReference type="InterPro" id="IPR029021">
    <property type="entry name" value="Prot-tyrosine_phosphatase-like"/>
</dbReference>
<proteinExistence type="inferred from homology"/>
<dbReference type="EMBL" id="CAJGYM010000002">
    <property type="protein sequence ID" value="CAD6185600.1"/>
    <property type="molecule type" value="Genomic_DNA"/>
</dbReference>
<comment type="caution">
    <text evidence="3">The sequence shown here is derived from an EMBL/GenBank/DDBJ whole genome shotgun (WGS) entry which is preliminary data.</text>
</comment>
<dbReference type="Proteomes" id="UP000835052">
    <property type="component" value="Unassembled WGS sequence"/>
</dbReference>
<evidence type="ECO:0000313" key="4">
    <source>
        <dbReference type="Proteomes" id="UP000835052"/>
    </source>
</evidence>
<protein>
    <recommendedName>
        <fullName evidence="2">Myotubularin phosphatase domain-containing protein</fullName>
    </recommendedName>
</protein>
<dbReference type="InterPro" id="IPR010569">
    <property type="entry name" value="Myotubularin-like_Pase_dom"/>
</dbReference>
<feature type="domain" description="Myotubularin phosphatase" evidence="2">
    <location>
        <begin position="136"/>
        <end position="515"/>
    </location>
</feature>
<evidence type="ECO:0000256" key="1">
    <source>
        <dbReference type="ARBA" id="ARBA00007471"/>
    </source>
</evidence>
<dbReference type="InterPro" id="IPR030564">
    <property type="entry name" value="Myotubularin"/>
</dbReference>
<evidence type="ECO:0000259" key="2">
    <source>
        <dbReference type="PROSITE" id="PS51339"/>
    </source>
</evidence>
<name>A0A8S1GW44_9PELO</name>
<dbReference type="GO" id="GO:0010507">
    <property type="term" value="P:negative regulation of autophagy"/>
    <property type="evidence" value="ECO:0007669"/>
    <property type="project" value="TreeGrafter"/>
</dbReference>
<dbReference type="InterPro" id="IPR048994">
    <property type="entry name" value="PH-GRAM_MTMR6-9"/>
</dbReference>
<dbReference type="Gene3D" id="2.30.29.30">
    <property type="entry name" value="Pleckstrin-homology domain (PH domain)/Phosphotyrosine-binding domain (PTB)"/>
    <property type="match status" value="1"/>
</dbReference>
<dbReference type="OrthoDB" id="271628at2759"/>
<organism evidence="3 4">
    <name type="scientific">Caenorhabditis auriculariae</name>
    <dbReference type="NCBI Taxonomy" id="2777116"/>
    <lineage>
        <taxon>Eukaryota</taxon>
        <taxon>Metazoa</taxon>
        <taxon>Ecdysozoa</taxon>
        <taxon>Nematoda</taxon>
        <taxon>Chromadorea</taxon>
        <taxon>Rhabditida</taxon>
        <taxon>Rhabditina</taxon>
        <taxon>Rhabditomorpha</taxon>
        <taxon>Rhabditoidea</taxon>
        <taxon>Rhabditidae</taxon>
        <taxon>Peloderinae</taxon>
        <taxon>Caenorhabditis</taxon>
    </lineage>
</organism>
<gene>
    <name evidence="3" type="ORF">CAUJ_LOCUS1519</name>
</gene>
<reference evidence="3" key="1">
    <citation type="submission" date="2020-10" db="EMBL/GenBank/DDBJ databases">
        <authorList>
            <person name="Kikuchi T."/>
        </authorList>
    </citation>
    <scope>NUCLEOTIDE SEQUENCE</scope>
    <source>
        <strain evidence="3">NKZ352</strain>
    </source>
</reference>
<dbReference type="InterPro" id="IPR011993">
    <property type="entry name" value="PH-like_dom_sf"/>
</dbReference>
<dbReference type="Pfam" id="PF21098">
    <property type="entry name" value="PH-GRAM_MTMR6-like"/>
    <property type="match status" value="1"/>
</dbReference>
<dbReference type="GO" id="GO:0046856">
    <property type="term" value="P:phosphatidylinositol dephosphorylation"/>
    <property type="evidence" value="ECO:0007669"/>
    <property type="project" value="TreeGrafter"/>
</dbReference>
<keyword evidence="4" id="KW-1185">Reference proteome</keyword>
<dbReference type="SUPFAM" id="SSF52799">
    <property type="entry name" value="(Phosphotyrosine protein) phosphatases II"/>
    <property type="match status" value="1"/>
</dbReference>
<comment type="similarity">
    <text evidence="1">Belongs to the protein-tyrosine phosphatase family. Non-receptor class myotubularin subfamily.</text>
</comment>
<dbReference type="GO" id="GO:0019903">
    <property type="term" value="F:protein phosphatase binding"/>
    <property type="evidence" value="ECO:0007669"/>
    <property type="project" value="TreeGrafter"/>
</dbReference>
<dbReference type="AlphaFoldDB" id="A0A8S1GW44"/>
<evidence type="ECO:0000313" key="3">
    <source>
        <dbReference type="EMBL" id="CAD6185600.1"/>
    </source>
</evidence>
<dbReference type="PROSITE" id="PS51339">
    <property type="entry name" value="PPASE_MYOTUBULARIN"/>
    <property type="match status" value="1"/>
</dbReference>
<dbReference type="PANTHER" id="PTHR10807">
    <property type="entry name" value="MYOTUBULARIN-RELATED"/>
    <property type="match status" value="1"/>
</dbReference>
<dbReference type="PANTHER" id="PTHR10807:SF73">
    <property type="entry name" value="LD06050P"/>
    <property type="match status" value="1"/>
</dbReference>
<sequence length="573" mass="64825">MELSEAIEITRVRDAFMRKGPRPSQQGELCIFGHHLIFAPSGTETSKSGENPSEEFWILHRAIDRVLCEPVSKEYPSKGGLLALKCKNFLIIIFEVANLEHCKAAARSIEALSNLNGIVHDYPFFYQVPFNVLDDGWISFDVEQEFARLSLLTDAFRISRVNEHFSICPSYPTTVIVPKGIGDDYLRISATFREGGRFPVFCYYHNLTKSVIMRCGQPLIGPTNRRCREDEVIINSLLTISKGFIIDTRSKTVANAAKAKGGGTEPQGCYAQFRYVHCATPRIKEMHDALARMVEACNDGSVSTDKWLMRLSNSGWLQCISDCLNSAANVAQCVHCESNREVPVIVHGGEGTDTTLITTSLAQLILDSDARTIRGFESLIEREWITAGHPFRLRNAHGAFAAGLNTGQYESPVFLVFLDCVHQLLSQFPLTFEFTESFLIFLFEHAYASEFGSFLGNNEKEKFKNEVKKRTVSLWSYIHHPETLRQFINPLYDPRPKVLWPTVAPQSILIWERLFFRWQRDWAEIDGIRSSSEHWKLRERSLMSRAAVLRGVTIELSKEAANQNVNGVIGISQ</sequence>
<accession>A0A8S1GW44</accession>
<dbReference type="Pfam" id="PF06602">
    <property type="entry name" value="Myotub-related"/>
    <property type="match status" value="1"/>
</dbReference>
<dbReference type="GO" id="GO:0005737">
    <property type="term" value="C:cytoplasm"/>
    <property type="evidence" value="ECO:0007669"/>
    <property type="project" value="TreeGrafter"/>
</dbReference>